<sequence length="125" mass="13091">MNSRVALLAFNTLGGAILSLTAFIAGSGSASSLNLLYWGILPGLPFIVLAVLGVFNNKLTQRSLLFMTLAALLVTSASYGQFFVYVGGGANIGAGLMILYSPIAYIAAISIGWAIGELFHFNRGK</sequence>
<evidence type="ECO:0000313" key="3">
    <source>
        <dbReference type="Proteomes" id="UP000031197"/>
    </source>
</evidence>
<name>A0A0B3Y6C2_9ALTE</name>
<comment type="caution">
    <text evidence="2">The sequence shown here is derived from an EMBL/GenBank/DDBJ whole genome shotgun (WGS) entry which is preliminary data.</text>
</comment>
<feature type="transmembrane region" description="Helical" evidence="1">
    <location>
        <begin position="35"/>
        <end position="55"/>
    </location>
</feature>
<proteinExistence type="predicted"/>
<dbReference type="AlphaFoldDB" id="A0A0B3Y6C2"/>
<keyword evidence="1" id="KW-0812">Transmembrane</keyword>
<feature type="transmembrane region" description="Helical" evidence="1">
    <location>
        <begin position="92"/>
        <end position="115"/>
    </location>
</feature>
<dbReference type="Proteomes" id="UP000031197">
    <property type="component" value="Unassembled WGS sequence"/>
</dbReference>
<dbReference type="EMBL" id="JWLW01000017">
    <property type="protein sequence ID" value="KHT52477.1"/>
    <property type="molecule type" value="Genomic_DNA"/>
</dbReference>
<evidence type="ECO:0000256" key="1">
    <source>
        <dbReference type="SAM" id="Phobius"/>
    </source>
</evidence>
<protein>
    <submittedName>
        <fullName evidence="2">Uncharacterized protein</fullName>
    </submittedName>
</protein>
<evidence type="ECO:0000313" key="2">
    <source>
        <dbReference type="EMBL" id="KHT52477.1"/>
    </source>
</evidence>
<organism evidence="2 3">
    <name type="scientific">Alteromonas marina</name>
    <dbReference type="NCBI Taxonomy" id="203795"/>
    <lineage>
        <taxon>Bacteria</taxon>
        <taxon>Pseudomonadati</taxon>
        <taxon>Pseudomonadota</taxon>
        <taxon>Gammaproteobacteria</taxon>
        <taxon>Alteromonadales</taxon>
        <taxon>Alteromonadaceae</taxon>
        <taxon>Alteromonas/Salinimonas group</taxon>
        <taxon>Alteromonas</taxon>
    </lineage>
</organism>
<reference evidence="2 3" key="1">
    <citation type="submission" date="2014-12" db="EMBL/GenBank/DDBJ databases">
        <title>Genome sequencing of Alteromonas marina AD001.</title>
        <authorList>
            <person name="Adrian T.G.S."/>
            <person name="Chan K.G."/>
        </authorList>
    </citation>
    <scope>NUCLEOTIDE SEQUENCE [LARGE SCALE GENOMIC DNA]</scope>
    <source>
        <strain evidence="2 3">AD001</strain>
    </source>
</reference>
<feature type="transmembrane region" description="Helical" evidence="1">
    <location>
        <begin position="64"/>
        <end position="86"/>
    </location>
</feature>
<dbReference type="RefSeq" id="WP_039220490.1">
    <property type="nucleotide sequence ID" value="NZ_JWLW01000017.1"/>
</dbReference>
<dbReference type="OrthoDB" id="6336436at2"/>
<keyword evidence="1" id="KW-0472">Membrane</keyword>
<accession>A0A0B3Y6C2</accession>
<keyword evidence="1" id="KW-1133">Transmembrane helix</keyword>
<gene>
    <name evidence="2" type="ORF">RJ41_10965</name>
</gene>
<keyword evidence="3" id="KW-1185">Reference proteome</keyword>